<evidence type="ECO:0000313" key="2">
    <source>
        <dbReference type="EMBL" id="CAE0719847.1"/>
    </source>
</evidence>
<sequence length="106" mass="11263">MSLETATSLLADLKAKFAAGDLGGGKETLTKLKIAMLDFPPGSPSHTQIAVESMEIGILMMVEDGDLDAFARYVTQIKPMYASLASSSSSSSSTPTRILSCRTVFR</sequence>
<proteinExistence type="predicted"/>
<feature type="region of interest" description="Disordered" evidence="1">
    <location>
        <begin position="84"/>
        <end position="106"/>
    </location>
</feature>
<gene>
    <name evidence="2" type="ORF">PAUS00366_LOCUS12601</name>
</gene>
<protein>
    <submittedName>
        <fullName evidence="2">Uncharacterized protein</fullName>
    </submittedName>
</protein>
<name>A0A7S4EKF0_9STRA</name>
<reference evidence="2" key="1">
    <citation type="submission" date="2021-01" db="EMBL/GenBank/DDBJ databases">
        <authorList>
            <person name="Corre E."/>
            <person name="Pelletier E."/>
            <person name="Niang G."/>
            <person name="Scheremetjew M."/>
            <person name="Finn R."/>
            <person name="Kale V."/>
            <person name="Holt S."/>
            <person name="Cochrane G."/>
            <person name="Meng A."/>
            <person name="Brown T."/>
            <person name="Cohen L."/>
        </authorList>
    </citation>
    <scope>NUCLEOTIDE SEQUENCE</scope>
    <source>
        <strain evidence="2">10249 10 AB</strain>
    </source>
</reference>
<dbReference type="Gene3D" id="1.25.40.990">
    <property type="match status" value="1"/>
</dbReference>
<evidence type="ECO:0000256" key="1">
    <source>
        <dbReference type="SAM" id="MobiDB-lite"/>
    </source>
</evidence>
<dbReference type="AlphaFoldDB" id="A0A7S4EKF0"/>
<accession>A0A7S4EKF0</accession>
<organism evidence="2">
    <name type="scientific">Pseudo-nitzschia australis</name>
    <dbReference type="NCBI Taxonomy" id="44445"/>
    <lineage>
        <taxon>Eukaryota</taxon>
        <taxon>Sar</taxon>
        <taxon>Stramenopiles</taxon>
        <taxon>Ochrophyta</taxon>
        <taxon>Bacillariophyta</taxon>
        <taxon>Bacillariophyceae</taxon>
        <taxon>Bacillariophycidae</taxon>
        <taxon>Bacillariales</taxon>
        <taxon>Bacillariaceae</taxon>
        <taxon>Pseudo-nitzschia</taxon>
    </lineage>
</organism>
<dbReference type="EMBL" id="HBIX01017477">
    <property type="protein sequence ID" value="CAE0719847.1"/>
    <property type="molecule type" value="Transcribed_RNA"/>
</dbReference>